<dbReference type="STRING" id="75913.A0A0K0EX24"/>
<evidence type="ECO:0000256" key="1">
    <source>
        <dbReference type="ARBA" id="ARBA00004613"/>
    </source>
</evidence>
<keyword evidence="5" id="KW-1015">Disulfide bond</keyword>
<dbReference type="AlphaFoldDB" id="A0A0K0EX24"/>
<accession>A0A0K0EX24</accession>
<reference evidence="9" key="1">
    <citation type="submission" date="2014-07" db="EMBL/GenBank/DDBJ databases">
        <authorList>
            <person name="Martin A.A"/>
            <person name="De Silva N."/>
        </authorList>
    </citation>
    <scope>NUCLEOTIDE SEQUENCE</scope>
</reference>
<dbReference type="PROSITE" id="PS51110">
    <property type="entry name" value="SAP_A"/>
    <property type="match status" value="1"/>
</dbReference>
<evidence type="ECO:0000256" key="6">
    <source>
        <dbReference type="ARBA" id="ARBA00023180"/>
    </source>
</evidence>
<feature type="signal peptide" evidence="7">
    <location>
        <begin position="1"/>
        <end position="21"/>
    </location>
</feature>
<proteinExistence type="inferred from homology"/>
<keyword evidence="3" id="KW-0964">Secreted</keyword>
<dbReference type="Proteomes" id="UP000035680">
    <property type="component" value="Unassembled WGS sequence"/>
</dbReference>
<evidence type="ECO:0000256" key="7">
    <source>
        <dbReference type="SAM" id="SignalP"/>
    </source>
</evidence>
<dbReference type="Pfam" id="PF02199">
    <property type="entry name" value="SapA"/>
    <property type="match status" value="1"/>
</dbReference>
<dbReference type="InterPro" id="IPR003119">
    <property type="entry name" value="SAP_A"/>
</dbReference>
<comment type="subcellular location">
    <subcellularLocation>
        <location evidence="1">Secreted</location>
    </subcellularLocation>
</comment>
<keyword evidence="4 7" id="KW-0732">Signal</keyword>
<dbReference type="PANTHER" id="PTHR13234:SF11">
    <property type="entry name" value="PRION-LIKE-(Q_N-RICH)-DOMAIN-BEARING PROTEIN"/>
    <property type="match status" value="1"/>
</dbReference>
<feature type="chain" id="PRO_5005329062" evidence="7">
    <location>
        <begin position="22"/>
        <end position="250"/>
    </location>
</feature>
<feature type="domain" description="Saposin A-type" evidence="8">
    <location>
        <begin position="29"/>
        <end position="69"/>
    </location>
</feature>
<evidence type="ECO:0000259" key="8">
    <source>
        <dbReference type="PROSITE" id="PS51110"/>
    </source>
</evidence>
<evidence type="ECO:0000256" key="5">
    <source>
        <dbReference type="ARBA" id="ARBA00023157"/>
    </source>
</evidence>
<name>A0A0K0EX24_STRVS</name>
<keyword evidence="6" id="KW-0325">Glycoprotein</keyword>
<evidence type="ECO:0000256" key="2">
    <source>
        <dbReference type="ARBA" id="ARBA00005679"/>
    </source>
</evidence>
<sequence>MVVKFTSLLILLFVSLKLSSGSNYPTHHHTVSYYECTIPPDYWCDSIESARLCGVLQQCETFNRDRKPIKISLMFEALCPYCQRFITNHLGPIYNQFKNYIQLELVPWGNARFMRNGQISCNHGQKECDANKLMGCALDVLHIKQALQFIVCIERSLSSLTVDASLNHCSGFIRSHYRVIKSCYTGPRGIELQRQAAKKTMSVRPNPIVEVPYILVNDYSPNLDGNNLNVNAIPQLLQKWTNNKRQYMHV</sequence>
<dbReference type="Pfam" id="PF03227">
    <property type="entry name" value="GILT"/>
    <property type="match status" value="1"/>
</dbReference>
<dbReference type="WBParaSite" id="SVE_0107800.1">
    <property type="protein sequence ID" value="SVE_0107800.1"/>
    <property type="gene ID" value="SVE_0107800"/>
</dbReference>
<dbReference type="PANTHER" id="PTHR13234">
    <property type="entry name" value="GAMMA-INTERFERON INDUCIBLE LYSOSOMAL THIOL REDUCTASE GILT"/>
    <property type="match status" value="1"/>
</dbReference>
<dbReference type="GO" id="GO:0016671">
    <property type="term" value="F:oxidoreductase activity, acting on a sulfur group of donors, disulfide as acceptor"/>
    <property type="evidence" value="ECO:0007669"/>
    <property type="project" value="InterPro"/>
</dbReference>
<comment type="similarity">
    <text evidence="2">Belongs to the GILT family.</text>
</comment>
<reference evidence="10" key="2">
    <citation type="submission" date="2015-08" db="UniProtKB">
        <authorList>
            <consortium name="WormBaseParasite"/>
        </authorList>
    </citation>
    <scope>IDENTIFICATION</scope>
</reference>
<organism evidence="9 10">
    <name type="scientific">Strongyloides venezuelensis</name>
    <name type="common">Threadworm</name>
    <dbReference type="NCBI Taxonomy" id="75913"/>
    <lineage>
        <taxon>Eukaryota</taxon>
        <taxon>Metazoa</taxon>
        <taxon>Ecdysozoa</taxon>
        <taxon>Nematoda</taxon>
        <taxon>Chromadorea</taxon>
        <taxon>Rhabditida</taxon>
        <taxon>Tylenchina</taxon>
        <taxon>Panagrolaimomorpha</taxon>
        <taxon>Strongyloidoidea</taxon>
        <taxon>Strongyloididae</taxon>
        <taxon>Strongyloides</taxon>
    </lineage>
</organism>
<keyword evidence="9" id="KW-1185">Reference proteome</keyword>
<evidence type="ECO:0000256" key="4">
    <source>
        <dbReference type="ARBA" id="ARBA00022729"/>
    </source>
</evidence>
<protein>
    <submittedName>
        <fullName evidence="10">Gamma-interferon-inducible lysosomal thiol reductase (inferred by orthology to a human protein)</fullName>
    </submittedName>
</protein>
<evidence type="ECO:0000313" key="10">
    <source>
        <dbReference type="WBParaSite" id="SVE_0107800.1"/>
    </source>
</evidence>
<dbReference type="GO" id="GO:0005576">
    <property type="term" value="C:extracellular region"/>
    <property type="evidence" value="ECO:0007669"/>
    <property type="project" value="UniProtKB-SubCell"/>
</dbReference>
<evidence type="ECO:0000256" key="3">
    <source>
        <dbReference type="ARBA" id="ARBA00022525"/>
    </source>
</evidence>
<evidence type="ECO:0000313" key="9">
    <source>
        <dbReference type="Proteomes" id="UP000035680"/>
    </source>
</evidence>
<dbReference type="InterPro" id="IPR004911">
    <property type="entry name" value="Interferon-induced_GILT"/>
</dbReference>